<dbReference type="FunCoup" id="A0A3N4LZA4">
    <property type="interactions" value="9"/>
</dbReference>
<proteinExistence type="inferred from homology"/>
<dbReference type="AlphaFoldDB" id="A0A3N4LZA4"/>
<keyword evidence="8" id="KW-1185">Reference proteome</keyword>
<evidence type="ECO:0000256" key="4">
    <source>
        <dbReference type="ARBA" id="ARBA00022989"/>
    </source>
</evidence>
<dbReference type="PANTHER" id="PTHR11266">
    <property type="entry name" value="PEROXISOMAL MEMBRANE PROTEIN 2, PXMP2 MPV17"/>
    <property type="match status" value="1"/>
</dbReference>
<reference evidence="7 8" key="1">
    <citation type="journal article" date="2018" name="Nat. Ecol. Evol.">
        <title>Pezizomycetes genomes reveal the molecular basis of ectomycorrhizal truffle lifestyle.</title>
        <authorList>
            <person name="Murat C."/>
            <person name="Payen T."/>
            <person name="Noel B."/>
            <person name="Kuo A."/>
            <person name="Morin E."/>
            <person name="Chen J."/>
            <person name="Kohler A."/>
            <person name="Krizsan K."/>
            <person name="Balestrini R."/>
            <person name="Da Silva C."/>
            <person name="Montanini B."/>
            <person name="Hainaut M."/>
            <person name="Levati E."/>
            <person name="Barry K.W."/>
            <person name="Belfiori B."/>
            <person name="Cichocki N."/>
            <person name="Clum A."/>
            <person name="Dockter R.B."/>
            <person name="Fauchery L."/>
            <person name="Guy J."/>
            <person name="Iotti M."/>
            <person name="Le Tacon F."/>
            <person name="Lindquist E.A."/>
            <person name="Lipzen A."/>
            <person name="Malagnac F."/>
            <person name="Mello A."/>
            <person name="Molinier V."/>
            <person name="Miyauchi S."/>
            <person name="Poulain J."/>
            <person name="Riccioni C."/>
            <person name="Rubini A."/>
            <person name="Sitrit Y."/>
            <person name="Splivallo R."/>
            <person name="Traeger S."/>
            <person name="Wang M."/>
            <person name="Zifcakova L."/>
            <person name="Wipf D."/>
            <person name="Zambonelli A."/>
            <person name="Paolocci F."/>
            <person name="Nowrousian M."/>
            <person name="Ottonello S."/>
            <person name="Baldrian P."/>
            <person name="Spatafora J.W."/>
            <person name="Henrissat B."/>
            <person name="Nagy L.G."/>
            <person name="Aury J.M."/>
            <person name="Wincker P."/>
            <person name="Grigoriev I.V."/>
            <person name="Bonfante P."/>
            <person name="Martin F.M."/>
        </authorList>
    </citation>
    <scope>NUCLEOTIDE SEQUENCE [LARGE SCALE GENOMIC DNA]</scope>
    <source>
        <strain evidence="7 8">ATCC MYA-4762</strain>
    </source>
</reference>
<feature type="transmembrane region" description="Helical" evidence="6">
    <location>
        <begin position="200"/>
        <end position="220"/>
    </location>
</feature>
<dbReference type="EMBL" id="ML121529">
    <property type="protein sequence ID" value="RPB28244.1"/>
    <property type="molecule type" value="Genomic_DNA"/>
</dbReference>
<feature type="transmembrane region" description="Helical" evidence="6">
    <location>
        <begin position="176"/>
        <end position="194"/>
    </location>
</feature>
<evidence type="ECO:0000313" key="8">
    <source>
        <dbReference type="Proteomes" id="UP000267821"/>
    </source>
</evidence>
<keyword evidence="3 6" id="KW-0812">Transmembrane</keyword>
<organism evidence="7 8">
    <name type="scientific">Terfezia boudieri ATCC MYA-4762</name>
    <dbReference type="NCBI Taxonomy" id="1051890"/>
    <lineage>
        <taxon>Eukaryota</taxon>
        <taxon>Fungi</taxon>
        <taxon>Dikarya</taxon>
        <taxon>Ascomycota</taxon>
        <taxon>Pezizomycotina</taxon>
        <taxon>Pezizomycetes</taxon>
        <taxon>Pezizales</taxon>
        <taxon>Pezizaceae</taxon>
        <taxon>Terfezia</taxon>
    </lineage>
</organism>
<dbReference type="STRING" id="1051890.A0A3N4LZA4"/>
<gene>
    <name evidence="7" type="ORF">L211DRAFT_833226</name>
</gene>
<evidence type="ECO:0000256" key="6">
    <source>
        <dbReference type="RuleBase" id="RU363053"/>
    </source>
</evidence>
<dbReference type="Pfam" id="PF04117">
    <property type="entry name" value="Mpv17_PMP22"/>
    <property type="match status" value="1"/>
</dbReference>
<dbReference type="OrthoDB" id="10267969at2759"/>
<evidence type="ECO:0000256" key="2">
    <source>
        <dbReference type="ARBA" id="ARBA00006824"/>
    </source>
</evidence>
<keyword evidence="5 6" id="KW-0472">Membrane</keyword>
<evidence type="ECO:0000256" key="3">
    <source>
        <dbReference type="ARBA" id="ARBA00022692"/>
    </source>
</evidence>
<comment type="similarity">
    <text evidence="2 6">Belongs to the peroxisomal membrane protein PXMP2/4 family.</text>
</comment>
<name>A0A3N4LZA4_9PEZI</name>
<dbReference type="InParanoid" id="A0A3N4LZA4"/>
<dbReference type="GO" id="GO:0005739">
    <property type="term" value="C:mitochondrion"/>
    <property type="evidence" value="ECO:0007669"/>
    <property type="project" value="TreeGrafter"/>
</dbReference>
<feature type="transmembrane region" description="Helical" evidence="6">
    <location>
        <begin position="135"/>
        <end position="155"/>
    </location>
</feature>
<evidence type="ECO:0008006" key="9">
    <source>
        <dbReference type="Google" id="ProtNLM"/>
    </source>
</evidence>
<comment type="subcellular location">
    <subcellularLocation>
        <location evidence="1">Membrane</location>
        <topology evidence="1">Multi-pass membrane protein</topology>
    </subcellularLocation>
</comment>
<accession>A0A3N4LZA4</accession>
<evidence type="ECO:0000256" key="5">
    <source>
        <dbReference type="ARBA" id="ARBA00023136"/>
    </source>
</evidence>
<dbReference type="InterPro" id="IPR007248">
    <property type="entry name" value="Mpv17_PMP22"/>
</dbReference>
<dbReference type="Proteomes" id="UP000267821">
    <property type="component" value="Unassembled WGS sequence"/>
</dbReference>
<evidence type="ECO:0000313" key="7">
    <source>
        <dbReference type="EMBL" id="RPB28244.1"/>
    </source>
</evidence>
<dbReference type="PANTHER" id="PTHR11266:SF50">
    <property type="entry name" value="VACUOLAR MEMBRANE PROTEIN YOR292C"/>
    <property type="match status" value="1"/>
</dbReference>
<dbReference type="GO" id="GO:0016020">
    <property type="term" value="C:membrane"/>
    <property type="evidence" value="ECO:0007669"/>
    <property type="project" value="UniProtKB-SubCell"/>
</dbReference>
<protein>
    <recommendedName>
        <fullName evidence="9">Integral membrane protein, Mpv17/PMP22 family</fullName>
    </recommendedName>
</protein>
<keyword evidence="4 6" id="KW-1133">Transmembrane helix</keyword>
<evidence type="ECO:0000256" key="1">
    <source>
        <dbReference type="ARBA" id="ARBA00004141"/>
    </source>
</evidence>
<sequence>MARLMARFDHYYETRPLLTMMVTNSILGGIADTCAQTLTSIRERAIRKPGGATEKDVLAKGIHQLDENIPLPKYKTDLIPPSYRLPPPFDFERLTRFMAWGFIMAPIQYKWFQLLSTTFPITKNTGTTQALKRVVADQLCFAPVGLGLFFSYLALTEGGGPKAVKRKMKQVYVPTLKANFMIWPLVQILNFRVIPLQFQLPFVSTIGIFWTCYISLANSATQA</sequence>